<protein>
    <submittedName>
        <fullName evidence="1">Uncharacterized protein</fullName>
    </submittedName>
</protein>
<accession>A0A0D2UCQ8</accession>
<dbReference type="InterPro" id="IPR027883">
    <property type="entry name" value="Redic1-like"/>
</dbReference>
<dbReference type="AlphaFoldDB" id="A0A0D2UCQ8"/>
<gene>
    <name evidence="1" type="ORF">CAOG_003733</name>
</gene>
<evidence type="ECO:0000313" key="2">
    <source>
        <dbReference type="Proteomes" id="UP000008743"/>
    </source>
</evidence>
<dbReference type="InParanoid" id="A0A0D2UCQ8"/>
<dbReference type="Proteomes" id="UP000008743">
    <property type="component" value="Unassembled WGS sequence"/>
</dbReference>
<proteinExistence type="predicted"/>
<reference evidence="2" key="1">
    <citation type="submission" date="2011-02" db="EMBL/GenBank/DDBJ databases">
        <title>The Genome Sequence of Capsaspora owczarzaki ATCC 30864.</title>
        <authorList>
            <person name="Russ C."/>
            <person name="Cuomo C."/>
            <person name="Burger G."/>
            <person name="Gray M.W."/>
            <person name="Holland P.W.H."/>
            <person name="King N."/>
            <person name="Lang F.B.F."/>
            <person name="Roger A.J."/>
            <person name="Ruiz-Trillo I."/>
            <person name="Young S.K."/>
            <person name="Zeng Q."/>
            <person name="Gargeya S."/>
            <person name="Alvarado L."/>
            <person name="Berlin A."/>
            <person name="Chapman S.B."/>
            <person name="Chen Z."/>
            <person name="Freedman E."/>
            <person name="Gellesch M."/>
            <person name="Goldberg J."/>
            <person name="Griggs A."/>
            <person name="Gujja S."/>
            <person name="Heilman E."/>
            <person name="Heiman D."/>
            <person name="Howarth C."/>
            <person name="Mehta T."/>
            <person name="Neiman D."/>
            <person name="Pearson M."/>
            <person name="Roberts A."/>
            <person name="Saif S."/>
            <person name="Shea T."/>
            <person name="Shenoy N."/>
            <person name="Sisk P."/>
            <person name="Stolte C."/>
            <person name="Sykes S."/>
            <person name="White J."/>
            <person name="Yandava C."/>
            <person name="Haas B."/>
            <person name="Nusbaum C."/>
            <person name="Birren B."/>
        </authorList>
    </citation>
    <scope>NUCLEOTIDE SEQUENCE</scope>
    <source>
        <strain evidence="2">ATCC 30864</strain>
    </source>
</reference>
<keyword evidence="2" id="KW-1185">Reference proteome</keyword>
<name>A0A0D2UCQ8_CAPO3</name>
<dbReference type="PANTHER" id="PTHR35158">
    <property type="entry name" value="CDNA SEQUENCE CN725425"/>
    <property type="match status" value="1"/>
</dbReference>
<dbReference type="PANTHER" id="PTHR35158:SF1">
    <property type="entry name" value="CDNA SEQUENCE CN725425"/>
    <property type="match status" value="1"/>
</dbReference>
<sequence length="353" mass="38297">MNWVGGARSRVKISKDRLKQQKFFEDRKRAAAVAQAVLGNASREHKTARPLLEISSNEISSNEISSNEISSNELGGSLDLPSDACSNDENGLEDLYRFREQWAATAASGGAGADLERLKQLEIAHAQTQQYRMPPTLPATRLGRRTFVDLGRAAPAEVELELPMSPIHSPSRLELEAAQEPVVQTKVVHQTPGPAAAKTRFSAVQTGPAIDKERESTAVERLMAVRLRMEAAVPSQPAMAAATTSATPAVAAFESGPSFAVSEPTPDQAISDATIARQLPQHVPSCSVALPSVPSAEDWIPPQLFARFSKRQALNSPPSPVPEKKDLQQELDAALSFVTWQRVVLRCLRDDTR</sequence>
<dbReference type="EMBL" id="KE346364">
    <property type="protein sequence ID" value="KJE92836.1"/>
    <property type="molecule type" value="Genomic_DNA"/>
</dbReference>
<dbReference type="RefSeq" id="XP_004363461.1">
    <property type="nucleotide sequence ID" value="XM_004363404.1"/>
</dbReference>
<organism evidence="1 2">
    <name type="scientific">Capsaspora owczarzaki (strain ATCC 30864)</name>
    <dbReference type="NCBI Taxonomy" id="595528"/>
    <lineage>
        <taxon>Eukaryota</taxon>
        <taxon>Filasterea</taxon>
        <taxon>Capsaspora</taxon>
    </lineage>
</organism>
<evidence type="ECO:0000313" key="1">
    <source>
        <dbReference type="EMBL" id="KJE92836.1"/>
    </source>
</evidence>